<dbReference type="InterPro" id="IPR013424">
    <property type="entry name" value="Ice-binding_C"/>
</dbReference>
<dbReference type="InterPro" id="IPR049671">
    <property type="entry name" value="Choice_anch_W"/>
</dbReference>
<dbReference type="NCBIfam" id="TIGR02595">
    <property type="entry name" value="PEP_CTERM"/>
    <property type="match status" value="1"/>
</dbReference>
<dbReference type="OrthoDB" id="509365at2"/>
<proteinExistence type="predicted"/>
<organism evidence="1 2">
    <name type="scientific">Nostoc piscinale CENA21</name>
    <dbReference type="NCBI Taxonomy" id="224013"/>
    <lineage>
        <taxon>Bacteria</taxon>
        <taxon>Bacillati</taxon>
        <taxon>Cyanobacteriota</taxon>
        <taxon>Cyanophyceae</taxon>
        <taxon>Nostocales</taxon>
        <taxon>Nostocaceae</taxon>
        <taxon>Nostoc</taxon>
    </lineage>
</organism>
<reference evidence="1 2" key="2">
    <citation type="journal article" date="2016" name="Genome Announc.">
        <title>Draft Genome Sequence of the N2-Fixing Cyanobacterium Nostoc piscinale CENA21, Isolated from the Brazilian Amazon Floodplain.</title>
        <authorList>
            <person name="Leao T."/>
            <person name="Guimaraes P.I."/>
            <person name="de Melo A.G."/>
            <person name="Ramos R.T."/>
            <person name="Leao P.N."/>
            <person name="Silva A."/>
            <person name="Fiore M.F."/>
            <person name="Schneider M.P."/>
        </authorList>
    </citation>
    <scope>NUCLEOTIDE SEQUENCE [LARGE SCALE GENOMIC DNA]</scope>
    <source>
        <strain evidence="1 2">CENA21</strain>
    </source>
</reference>
<gene>
    <name evidence="1" type="ORF">ACX27_28565</name>
</gene>
<protein>
    <submittedName>
        <fullName evidence="1">Exosortase</fullName>
    </submittedName>
</protein>
<reference evidence="2" key="1">
    <citation type="submission" date="2015-07" db="EMBL/GenBank/DDBJ databases">
        <title>Genome Of Nitrogen-Fixing Cyanobacterium Nostoc piscinale CENA21 From Solimoes/Amazon River Floodplain Sediments And Comparative Genomics To Uncover Biosynthetic Natural Products Potential.</title>
        <authorList>
            <person name="Leao T.F."/>
            <person name="Leao P.N."/>
            <person name="Guimaraes P.I."/>
            <person name="de Melo A.G.C."/>
            <person name="Ramos R.T.J."/>
            <person name="Silva A."/>
            <person name="Fiore M.F."/>
            <person name="Schneider M.P.C."/>
        </authorList>
    </citation>
    <scope>NUCLEOTIDE SEQUENCE [LARGE SCALE GENOMIC DNA]</scope>
    <source>
        <strain evidence="2">CENA21</strain>
    </source>
</reference>
<evidence type="ECO:0000313" key="1">
    <source>
        <dbReference type="EMBL" id="ALF55901.1"/>
    </source>
</evidence>
<dbReference type="RefSeq" id="WP_062297516.1">
    <property type="nucleotide sequence ID" value="NZ_CP012036.1"/>
</dbReference>
<sequence>MSFLTRYQANSKLLLTLGLMISGLLILPNPAKAVTIVPLTSQDTNPGFDDTDFNLLLDQGDFKELFVAEARIGNNGFGGNGERELGINRDVRATVGAGLPVAKADLVWGNGKVWDFSLEYTGSKVTYKVFDTSQTFQLVTQEFSGAVTDIFIRTFANKGSGSNVQNAVSLTNLVLNGTALGSLASASTSATKDLDYLHITGLSAPFTLTGKTAFSWVGAAPARSNLAFQIKVGTSQSVPEPSTLAAIFLATMTGAATSKRQKIAAQKV</sequence>
<name>A0A0M4U0H8_9NOSO</name>
<evidence type="ECO:0000313" key="2">
    <source>
        <dbReference type="Proteomes" id="UP000062645"/>
    </source>
</evidence>
<dbReference type="PATRIC" id="fig|224013.5.peg.6829"/>
<accession>A0A0M4U0H8</accession>
<dbReference type="NCBIfam" id="NF041928">
    <property type="entry name" value="choice_anch_W"/>
    <property type="match status" value="1"/>
</dbReference>
<dbReference type="KEGG" id="npz:ACX27_28565"/>
<dbReference type="EMBL" id="CP012036">
    <property type="protein sequence ID" value="ALF55901.1"/>
    <property type="molecule type" value="Genomic_DNA"/>
</dbReference>
<keyword evidence="2" id="KW-1185">Reference proteome</keyword>
<dbReference type="Proteomes" id="UP000062645">
    <property type="component" value="Chromosome"/>
</dbReference>
<dbReference type="AlphaFoldDB" id="A0A0M4U0H8"/>